<dbReference type="KEGG" id="cel:CELE_C17H1.11"/>
<evidence type="ECO:0000313" key="4">
    <source>
        <dbReference type="WormBase" id="C17H1.11"/>
    </source>
</evidence>
<protein>
    <submittedName>
        <fullName evidence="2">Protein containing ALS2cr12 (ALS2CR12) signature</fullName>
    </submittedName>
</protein>
<dbReference type="STRING" id="6239.C17H1.11.1"/>
<dbReference type="InParanoid" id="I2FLU3"/>
<dbReference type="RefSeq" id="NP_001263565.1">
    <property type="nucleotide sequence ID" value="NM_001276636.4"/>
</dbReference>
<gene>
    <name evidence="2 4" type="primary">pals-10</name>
    <name evidence="4" type="ORF">C17H1.11</name>
    <name evidence="2" type="ORF">CELE_C17H1.11</name>
</gene>
<dbReference type="PhylomeDB" id="I2FLU3"/>
<dbReference type="Bgee" id="WBGene00044711">
    <property type="expression patterns" value="Expressed in adult organism"/>
</dbReference>
<evidence type="ECO:0000256" key="1">
    <source>
        <dbReference type="SAM" id="MobiDB-lite"/>
    </source>
</evidence>
<feature type="compositionally biased region" description="Basic and acidic residues" evidence="1">
    <location>
        <begin position="45"/>
        <end position="58"/>
    </location>
</feature>
<reference evidence="2 3" key="1">
    <citation type="journal article" date="1998" name="Science">
        <title>Genome sequence of the nematode C. elegans: a platform for investigating biology.</title>
        <authorList>
            <consortium name="The C. elegans sequencing consortium"/>
            <person name="Sulson J.E."/>
            <person name="Waterston R."/>
        </authorList>
    </citation>
    <scope>NUCLEOTIDE SEQUENCE [LARGE SCALE GENOMIC DNA]</scope>
    <source>
        <strain evidence="2 3">Bristol N2</strain>
    </source>
</reference>
<proteinExistence type="predicted"/>
<dbReference type="GeneID" id="13182677"/>
<feature type="region of interest" description="Disordered" evidence="1">
    <location>
        <begin position="33"/>
        <end position="73"/>
    </location>
</feature>
<dbReference type="CTD" id="13182677"/>
<dbReference type="HOGENOM" id="CLU_2707029_0_0_1"/>
<organism evidence="2 3">
    <name type="scientific">Caenorhabditis elegans</name>
    <dbReference type="NCBI Taxonomy" id="6239"/>
    <lineage>
        <taxon>Eukaryota</taxon>
        <taxon>Metazoa</taxon>
        <taxon>Ecdysozoa</taxon>
        <taxon>Nematoda</taxon>
        <taxon>Chromadorea</taxon>
        <taxon>Rhabditida</taxon>
        <taxon>Rhabditina</taxon>
        <taxon>Rhabditomorpha</taxon>
        <taxon>Rhabditoidea</taxon>
        <taxon>Rhabditidae</taxon>
        <taxon>Peloderinae</taxon>
        <taxon>Caenorhabditis</taxon>
    </lineage>
</organism>
<feature type="compositionally biased region" description="Low complexity" evidence="1">
    <location>
        <begin position="60"/>
        <end position="73"/>
    </location>
</feature>
<sequence length="73" mass="8412">MGDAAYYRAVEASERRLSELRAANRESVRRVQDKITNEQTQHQARMAEKEQKIHDDQLRNSNSNVAKKNAADI</sequence>
<evidence type="ECO:0000313" key="3">
    <source>
        <dbReference type="Proteomes" id="UP000001940"/>
    </source>
</evidence>
<dbReference type="AGR" id="WB:WBGene00044711"/>
<dbReference type="AlphaFoldDB" id="I2FLU3"/>
<evidence type="ECO:0000313" key="2">
    <source>
        <dbReference type="EMBL" id="CCE71307.2"/>
    </source>
</evidence>
<keyword evidence="3" id="KW-1185">Reference proteome</keyword>
<dbReference type="Proteomes" id="UP000001940">
    <property type="component" value="Chromosome I"/>
</dbReference>
<dbReference type="SMR" id="I2FLU3"/>
<accession>I2FLU3</accession>
<dbReference type="EMBL" id="BX284601">
    <property type="protein sequence ID" value="CCE71307.2"/>
    <property type="molecule type" value="Genomic_DNA"/>
</dbReference>
<dbReference type="WormBase" id="C17H1.11">
    <property type="protein sequence ID" value="CE47552"/>
    <property type="gene ID" value="WBGene00044711"/>
    <property type="gene designation" value="pals-10"/>
</dbReference>
<dbReference type="PaxDb" id="6239-C17H1.11"/>
<name>I2FLU3_CAEEL</name>